<evidence type="ECO:0000313" key="2">
    <source>
        <dbReference type="EMBL" id="ROT85981.1"/>
    </source>
</evidence>
<proteinExistence type="predicted"/>
<keyword evidence="3" id="KW-1185">Reference proteome</keyword>
<accession>A0A3R7Q4M8</accession>
<organism evidence="2 3">
    <name type="scientific">Penaeus vannamei</name>
    <name type="common">Whiteleg shrimp</name>
    <name type="synonym">Litopenaeus vannamei</name>
    <dbReference type="NCBI Taxonomy" id="6689"/>
    <lineage>
        <taxon>Eukaryota</taxon>
        <taxon>Metazoa</taxon>
        <taxon>Ecdysozoa</taxon>
        <taxon>Arthropoda</taxon>
        <taxon>Crustacea</taxon>
        <taxon>Multicrustacea</taxon>
        <taxon>Malacostraca</taxon>
        <taxon>Eumalacostraca</taxon>
        <taxon>Eucarida</taxon>
        <taxon>Decapoda</taxon>
        <taxon>Dendrobranchiata</taxon>
        <taxon>Penaeoidea</taxon>
        <taxon>Penaeidae</taxon>
        <taxon>Penaeus</taxon>
    </lineage>
</organism>
<evidence type="ECO:0000313" key="3">
    <source>
        <dbReference type="Proteomes" id="UP000283509"/>
    </source>
</evidence>
<evidence type="ECO:0000256" key="1">
    <source>
        <dbReference type="SAM" id="MobiDB-lite"/>
    </source>
</evidence>
<feature type="compositionally biased region" description="Pro residues" evidence="1">
    <location>
        <begin position="86"/>
        <end position="102"/>
    </location>
</feature>
<dbReference type="Proteomes" id="UP000283509">
    <property type="component" value="Unassembled WGS sequence"/>
</dbReference>
<dbReference type="AlphaFoldDB" id="A0A3R7Q4M8"/>
<feature type="compositionally biased region" description="Pro residues" evidence="1">
    <location>
        <begin position="27"/>
        <end position="39"/>
    </location>
</feature>
<dbReference type="EMBL" id="QCYY01000112">
    <property type="protein sequence ID" value="ROT85981.1"/>
    <property type="molecule type" value="Genomic_DNA"/>
</dbReference>
<feature type="region of interest" description="Disordered" evidence="1">
    <location>
        <begin position="1"/>
        <end position="106"/>
    </location>
</feature>
<sequence>MPKIPTPHHSTTCKSHPYPTLSRHMPNPHPSHFPTLPRPHPSHSHSAKSPPLPLPTLPNPHPPTPHNSAQIPTLHTTRHSGQSHPLPAPPTQAPKIPTPKSPHSPHSLMRLTLPLPHSAQILCSLFHSPISAKSPHPSPPSTPRTLQWYPLCQLPTPYYAKFSAIQTQRLYITSTYTPLLHPVTSSLSNSPLHTCVSVAVWGFTLYSPSSPFPSPLLLSPFSRAPSPCLATPSPSPSYTSLSFPLLALFLSNPGSSLFPSPSPCYSPLLSFTLLLSLSLPSRCTHPLLLRALRLISPLFPSLLPPILLFSPSSPLPLIPSFPFSLTLPHLPYLFSFLPHPSHFNLLLSTSPSPYLSLFPLLPHPPILPLSPSPSPSHSPSFPFSLTLLLSLFPLIPYLLLLPLSPHLHQAAILAAPSFPFSLHPPTIPLILSPKSPTTLPSFLLLPHPSHFSLLTTSFTHPPTASRLSPSLRSQVLPLSLLSPLLLTRPLSLLSPFPSPSDHSPSFNIPHSHTLPTFSFSSPPTLPLFSFSLTIPLSHLFPFSLTLTTHSPSFPLLSFSPPTLPLSPSPSPSHSPSFPLPLTPHSPSYSSL</sequence>
<protein>
    <submittedName>
        <fullName evidence="2">Uncharacterized protein</fullName>
    </submittedName>
</protein>
<feature type="region of interest" description="Disordered" evidence="1">
    <location>
        <begin position="565"/>
        <end position="591"/>
    </location>
</feature>
<comment type="caution">
    <text evidence="2">The sequence shown here is derived from an EMBL/GenBank/DDBJ whole genome shotgun (WGS) entry which is preliminary data.</text>
</comment>
<feature type="compositionally biased region" description="Polar residues" evidence="1">
    <location>
        <begin position="68"/>
        <end position="83"/>
    </location>
</feature>
<reference evidence="2 3" key="1">
    <citation type="submission" date="2018-04" db="EMBL/GenBank/DDBJ databases">
        <authorList>
            <person name="Zhang X."/>
            <person name="Yuan J."/>
            <person name="Li F."/>
            <person name="Xiang J."/>
        </authorList>
    </citation>
    <scope>NUCLEOTIDE SEQUENCE [LARGE SCALE GENOMIC DNA]</scope>
    <source>
        <tissue evidence="2">Muscle</tissue>
    </source>
</reference>
<feature type="compositionally biased region" description="Pro residues" evidence="1">
    <location>
        <begin position="50"/>
        <end position="65"/>
    </location>
</feature>
<reference evidence="2 3" key="2">
    <citation type="submission" date="2019-01" db="EMBL/GenBank/DDBJ databases">
        <title>The decoding of complex shrimp genome reveals the adaptation for benthos swimmer, frequently molting mechanism and breeding impact on genome.</title>
        <authorList>
            <person name="Sun Y."/>
            <person name="Gao Y."/>
            <person name="Yu Y."/>
        </authorList>
    </citation>
    <scope>NUCLEOTIDE SEQUENCE [LARGE SCALE GENOMIC DNA]</scope>
    <source>
        <tissue evidence="2">Muscle</tissue>
    </source>
</reference>
<feature type="compositionally biased region" description="Pro residues" evidence="1">
    <location>
        <begin position="565"/>
        <end position="583"/>
    </location>
</feature>
<name>A0A3R7Q4M8_PENVA</name>
<gene>
    <name evidence="2" type="ORF">C7M84_000796</name>
</gene>